<evidence type="ECO:0000313" key="2">
    <source>
        <dbReference type="Proteomes" id="UP000214646"/>
    </source>
</evidence>
<sequence length="421" mass="46550">MTSAQGLPSQPLQIYSVHFDFPGGAAVHLRDHVTDFPVGRSPEWVVGLRNELAAYVRGARPKILAVFRGDPTNDGDYVLGADGVLCQVGEARKTLTFDPATGLSAATSFEFLAPLPDQIGVHCTKLDWYVRDANDPSLRIPAGTSSHELCTTWRPMIPNPGQKLHDWVYQSLMAWTCRWATGLNNEKEICDAIIQKLASTGLKYGVGCHQVRDILLRGGGMCSGWYRMFQQMTHCQGVFTHRRCFLVDWRTVPPGEEHWCALVIRGGGLNQPHPTHPASHFRDHDASFPIVGMASLTDRTERRYRFWGDPSPGMWGDGHCINFLEYDGKLFLYDPSFGTGPFEIDHPLPPDNLTVLGGSLLDSFKANYLDTAVDYMLGSLYNGSNFYKSDQSARANGITVKTVRIPATVNGNNGITFGWGG</sequence>
<comment type="caution">
    <text evidence="1">The sequence shown here is derived from an EMBL/GenBank/DDBJ whole genome shotgun (WGS) entry which is preliminary data.</text>
</comment>
<dbReference type="EMBL" id="NIDE01000017">
    <property type="protein sequence ID" value="OWK36696.1"/>
    <property type="molecule type" value="Genomic_DNA"/>
</dbReference>
<name>A0A225DH42_9BACT</name>
<accession>A0A225DH42</accession>
<organism evidence="1 2">
    <name type="scientific">Fimbriiglobus ruber</name>
    <dbReference type="NCBI Taxonomy" id="1908690"/>
    <lineage>
        <taxon>Bacteria</taxon>
        <taxon>Pseudomonadati</taxon>
        <taxon>Planctomycetota</taxon>
        <taxon>Planctomycetia</taxon>
        <taxon>Gemmatales</taxon>
        <taxon>Gemmataceae</taxon>
        <taxon>Fimbriiglobus</taxon>
    </lineage>
</organism>
<keyword evidence="2" id="KW-1185">Reference proteome</keyword>
<protein>
    <submittedName>
        <fullName evidence="1">Uncharacterized protein</fullName>
    </submittedName>
</protein>
<evidence type="ECO:0000313" key="1">
    <source>
        <dbReference type="EMBL" id="OWK36696.1"/>
    </source>
</evidence>
<dbReference type="Proteomes" id="UP000214646">
    <property type="component" value="Unassembled WGS sequence"/>
</dbReference>
<gene>
    <name evidence="1" type="ORF">FRUB_09259</name>
</gene>
<dbReference type="AlphaFoldDB" id="A0A225DH42"/>
<proteinExistence type="predicted"/>
<reference evidence="2" key="1">
    <citation type="submission" date="2017-06" db="EMBL/GenBank/DDBJ databases">
        <title>Genome analysis of Fimbriiglobus ruber SP5, the first member of the order Planctomycetales with confirmed chitinolytic capability.</title>
        <authorList>
            <person name="Ravin N.V."/>
            <person name="Rakitin A.L."/>
            <person name="Ivanova A.A."/>
            <person name="Beletsky A.V."/>
            <person name="Kulichevskaya I.S."/>
            <person name="Mardanov A.V."/>
            <person name="Dedysh S.N."/>
        </authorList>
    </citation>
    <scope>NUCLEOTIDE SEQUENCE [LARGE SCALE GENOMIC DNA]</scope>
    <source>
        <strain evidence="2">SP5</strain>
    </source>
</reference>